<evidence type="ECO:0000313" key="5">
    <source>
        <dbReference type="EMBL" id="SUS07863.1"/>
    </source>
</evidence>
<reference evidence="5" key="1">
    <citation type="submission" date="2018-07" db="EMBL/GenBank/DDBJ databases">
        <authorList>
            <person name="Quirk P.G."/>
            <person name="Krulwich T.A."/>
        </authorList>
    </citation>
    <scope>NUCLEOTIDE SEQUENCE</scope>
</reference>
<dbReference type="GO" id="GO:0003676">
    <property type="term" value="F:nucleic acid binding"/>
    <property type="evidence" value="ECO:0007669"/>
    <property type="project" value="InterPro"/>
</dbReference>
<dbReference type="PROSITE" id="PS50532">
    <property type="entry name" value="HTH_IS408"/>
    <property type="match status" value="1"/>
</dbReference>
<dbReference type="InterPro" id="IPR001584">
    <property type="entry name" value="Integrase_cat-core"/>
</dbReference>
<dbReference type="EMBL" id="UIDG01000464">
    <property type="protein sequence ID" value="SUS07863.1"/>
    <property type="molecule type" value="Genomic_DNA"/>
</dbReference>
<feature type="region of interest" description="Disordered" evidence="2">
    <location>
        <begin position="384"/>
        <end position="404"/>
    </location>
</feature>
<dbReference type="NCBIfam" id="NF033546">
    <property type="entry name" value="transpos_IS21"/>
    <property type="match status" value="1"/>
</dbReference>
<dbReference type="PANTHER" id="PTHR35004">
    <property type="entry name" value="TRANSPOSASE RV3428C-RELATED"/>
    <property type="match status" value="1"/>
</dbReference>
<dbReference type="InterPro" id="IPR054353">
    <property type="entry name" value="IstA-like_C"/>
</dbReference>
<evidence type="ECO:0000259" key="3">
    <source>
        <dbReference type="PROSITE" id="PS50532"/>
    </source>
</evidence>
<gene>
    <name evidence="5" type="ORF">DF3PB_5160001</name>
</gene>
<dbReference type="GO" id="GO:0015074">
    <property type="term" value="P:DNA integration"/>
    <property type="evidence" value="ECO:0007669"/>
    <property type="project" value="InterPro"/>
</dbReference>
<proteinExistence type="inferred from homology"/>
<dbReference type="SUPFAM" id="SSF53098">
    <property type="entry name" value="Ribonuclease H-like"/>
    <property type="match status" value="1"/>
</dbReference>
<dbReference type="InterPro" id="IPR036397">
    <property type="entry name" value="RNaseH_sf"/>
</dbReference>
<feature type="domain" description="Integrase catalytic" evidence="4">
    <location>
        <begin position="127"/>
        <end position="317"/>
    </location>
</feature>
<dbReference type="Gene3D" id="3.30.420.10">
    <property type="entry name" value="Ribonuclease H-like superfamily/Ribonuclease H"/>
    <property type="match status" value="1"/>
</dbReference>
<dbReference type="AlphaFoldDB" id="A0A380TJJ7"/>
<dbReference type="InterPro" id="IPR017895">
    <property type="entry name" value="HTH_IS408/IS1162_type"/>
</dbReference>
<sequence>MPGARLPMRKIRDVLRLSAAGLSKRKIATSLGISATAAGDCLRRAGRAGVVWPLPDGVTDEALERRLYPPSAITAKESRPRPDWAAIHCELRRPGVTLQLLWEEHRAAYPDGYGYSRFCELYRAFEARLSPTMRQTHVAGERLFVDYAGTTLAVIDTSTGAAMPAQLFVAALGASNYTYAEATWTQGLADWIGSHTRAFAFLGAVPAMVVSDNLKSGIAKACFFEPAVNRTYAEMAAHYDTAIVPARPHKPRDKAKVEVAVQVATRFIVAKLRNRRFFSLTALNAAIAELVVQLNDRMSRHLGASRRTLFEELDRPALKPLPAEPYVFAAWKECTVGLDYHVEIDKHYYSAPHGLLRERVWARITTRTVELFHRGKRVAAHVRSSSNRKHTTVREHMPSSHRRYADWTPERLRRQAGEIGGHAAALVEIILRERAHPEQGFRASIGILRLAKTYGRERLEAACRRAIEIGARSYSSVNSILKNNIDRRRPAMPADGPSIAHDNIRGPAYFN</sequence>
<evidence type="ECO:0000256" key="1">
    <source>
        <dbReference type="ARBA" id="ARBA00009277"/>
    </source>
</evidence>
<feature type="compositionally biased region" description="Basic and acidic residues" evidence="2">
    <location>
        <begin position="392"/>
        <end position="404"/>
    </location>
</feature>
<accession>A0A380TJJ7</accession>
<dbReference type="Pfam" id="PF22483">
    <property type="entry name" value="Mu-transpos_C_2"/>
    <property type="match status" value="1"/>
</dbReference>
<evidence type="ECO:0000259" key="4">
    <source>
        <dbReference type="PROSITE" id="PS50994"/>
    </source>
</evidence>
<dbReference type="InterPro" id="IPR012337">
    <property type="entry name" value="RNaseH-like_sf"/>
</dbReference>
<protein>
    <submittedName>
        <fullName evidence="5">Transposase</fullName>
    </submittedName>
</protein>
<dbReference type="PANTHER" id="PTHR35004:SF8">
    <property type="entry name" value="TRANSPOSASE RV3428C-RELATED"/>
    <property type="match status" value="1"/>
</dbReference>
<feature type="domain" description="HTH IS408-type" evidence="3">
    <location>
        <begin position="11"/>
        <end position="91"/>
    </location>
</feature>
<name>A0A380TJJ7_9ZZZZ</name>
<evidence type="ECO:0000256" key="2">
    <source>
        <dbReference type="SAM" id="MobiDB-lite"/>
    </source>
</evidence>
<dbReference type="PROSITE" id="PS50994">
    <property type="entry name" value="INTEGRASE"/>
    <property type="match status" value="1"/>
</dbReference>
<comment type="similarity">
    <text evidence="1">Belongs to the transposase IS21/IS408/IS1162 family.</text>
</comment>
<organism evidence="5">
    <name type="scientific">metagenome</name>
    <dbReference type="NCBI Taxonomy" id="256318"/>
    <lineage>
        <taxon>unclassified sequences</taxon>
        <taxon>metagenomes</taxon>
    </lineage>
</organism>